<organism evidence="1 2">
    <name type="scientific">Diversispora eburnea</name>
    <dbReference type="NCBI Taxonomy" id="1213867"/>
    <lineage>
        <taxon>Eukaryota</taxon>
        <taxon>Fungi</taxon>
        <taxon>Fungi incertae sedis</taxon>
        <taxon>Mucoromycota</taxon>
        <taxon>Glomeromycotina</taxon>
        <taxon>Glomeromycetes</taxon>
        <taxon>Diversisporales</taxon>
        <taxon>Diversisporaceae</taxon>
        <taxon>Diversispora</taxon>
    </lineage>
</organism>
<dbReference type="Proteomes" id="UP000789706">
    <property type="component" value="Unassembled WGS sequence"/>
</dbReference>
<evidence type="ECO:0000313" key="1">
    <source>
        <dbReference type="EMBL" id="CAG8641805.1"/>
    </source>
</evidence>
<gene>
    <name evidence="1" type="ORF">DEBURN_LOCUS11186</name>
</gene>
<accession>A0A9N9H1F1</accession>
<dbReference type="EMBL" id="CAJVPK010005094">
    <property type="protein sequence ID" value="CAG8641805.1"/>
    <property type="molecule type" value="Genomic_DNA"/>
</dbReference>
<protein>
    <submittedName>
        <fullName evidence="1">2767_t:CDS:1</fullName>
    </submittedName>
</protein>
<reference evidence="1" key="1">
    <citation type="submission" date="2021-06" db="EMBL/GenBank/DDBJ databases">
        <authorList>
            <person name="Kallberg Y."/>
            <person name="Tangrot J."/>
            <person name="Rosling A."/>
        </authorList>
    </citation>
    <scope>NUCLEOTIDE SEQUENCE</scope>
    <source>
        <strain evidence="1">AZ414A</strain>
    </source>
</reference>
<keyword evidence="2" id="KW-1185">Reference proteome</keyword>
<proteinExistence type="predicted"/>
<comment type="caution">
    <text evidence="1">The sequence shown here is derived from an EMBL/GenBank/DDBJ whole genome shotgun (WGS) entry which is preliminary data.</text>
</comment>
<dbReference type="AlphaFoldDB" id="A0A9N9H1F1"/>
<feature type="non-terminal residue" evidence="1">
    <location>
        <position position="1"/>
    </location>
</feature>
<evidence type="ECO:0000313" key="2">
    <source>
        <dbReference type="Proteomes" id="UP000789706"/>
    </source>
</evidence>
<sequence length="146" mass="16979">VKSNQTGFVLLEFIFTNDNENGYNEKDVIWFESSEKKWISIVDKLCKIENIDILERGLDTLSMCNVINKALNDALGWDLGIVPNIAFTHNSDHITKDEQGVEYLITVTGNVVVIDDEKTNYLLYIRTPWIQKVKEIPYINRYEFQM</sequence>
<feature type="non-terminal residue" evidence="1">
    <location>
        <position position="146"/>
    </location>
</feature>
<dbReference type="OrthoDB" id="2401299at2759"/>
<name>A0A9N9H1F1_9GLOM</name>